<keyword evidence="10" id="KW-1185">Reference proteome</keyword>
<dbReference type="GO" id="GO:0046961">
    <property type="term" value="F:proton-transporting ATPase activity, rotational mechanism"/>
    <property type="evidence" value="ECO:0007669"/>
    <property type="project" value="InterPro"/>
</dbReference>
<evidence type="ECO:0000256" key="3">
    <source>
        <dbReference type="ARBA" id="ARBA00022448"/>
    </source>
</evidence>
<evidence type="ECO:0000256" key="6">
    <source>
        <dbReference type="ARBA" id="ARBA00023065"/>
    </source>
</evidence>
<organism evidence="9 10">
    <name type="scientific">Thiomicrorhabdus xiamenensis</name>
    <dbReference type="NCBI Taxonomy" id="2739063"/>
    <lineage>
        <taxon>Bacteria</taxon>
        <taxon>Pseudomonadati</taxon>
        <taxon>Pseudomonadota</taxon>
        <taxon>Gammaproteobacteria</taxon>
        <taxon>Thiotrichales</taxon>
        <taxon>Piscirickettsiaceae</taxon>
        <taxon>Thiomicrorhabdus</taxon>
    </lineage>
</organism>
<accession>A0A7D4NL82</accession>
<comment type="subcellular location">
    <subcellularLocation>
        <location evidence="1">Membrane</location>
        <topology evidence="1">Multi-pass membrane protein</topology>
    </subcellularLocation>
</comment>
<dbReference type="Pfam" id="PF01496">
    <property type="entry name" value="V_ATPase_I"/>
    <property type="match status" value="2"/>
</dbReference>
<feature type="transmembrane region" description="Helical" evidence="8">
    <location>
        <begin position="429"/>
        <end position="462"/>
    </location>
</feature>
<feature type="transmembrane region" description="Helical" evidence="8">
    <location>
        <begin position="493"/>
        <end position="514"/>
    </location>
</feature>
<dbReference type="PANTHER" id="PTHR11629:SF63">
    <property type="entry name" value="V-TYPE PROTON ATPASE SUBUNIT A"/>
    <property type="match status" value="1"/>
</dbReference>
<dbReference type="GO" id="GO:0007035">
    <property type="term" value="P:vacuolar acidification"/>
    <property type="evidence" value="ECO:0007669"/>
    <property type="project" value="TreeGrafter"/>
</dbReference>
<evidence type="ECO:0000313" key="9">
    <source>
        <dbReference type="EMBL" id="QKI88954.1"/>
    </source>
</evidence>
<keyword evidence="5 8" id="KW-1133">Transmembrane helix</keyword>
<feature type="transmembrane region" description="Helical" evidence="8">
    <location>
        <begin position="309"/>
        <end position="338"/>
    </location>
</feature>
<dbReference type="GO" id="GO:0033179">
    <property type="term" value="C:proton-transporting V-type ATPase, V0 domain"/>
    <property type="evidence" value="ECO:0007669"/>
    <property type="project" value="InterPro"/>
</dbReference>
<keyword evidence="7 8" id="KW-0472">Membrane</keyword>
<dbReference type="InterPro" id="IPR002490">
    <property type="entry name" value="V-ATPase_116kDa_su"/>
</dbReference>
<name>A0A7D4NL82_9GAMM</name>
<feature type="transmembrane region" description="Helical" evidence="8">
    <location>
        <begin position="350"/>
        <end position="373"/>
    </location>
</feature>
<keyword evidence="6" id="KW-0406">Ion transport</keyword>
<dbReference type="GO" id="GO:0016471">
    <property type="term" value="C:vacuolar proton-transporting V-type ATPase complex"/>
    <property type="evidence" value="ECO:0007669"/>
    <property type="project" value="TreeGrafter"/>
</dbReference>
<dbReference type="Proteomes" id="UP000504724">
    <property type="component" value="Chromosome"/>
</dbReference>
<comment type="similarity">
    <text evidence="2">Belongs to the V-ATPase 116 kDa subunit family.</text>
</comment>
<evidence type="ECO:0000256" key="7">
    <source>
        <dbReference type="ARBA" id="ARBA00023136"/>
    </source>
</evidence>
<feature type="transmembrane region" description="Helical" evidence="8">
    <location>
        <begin position="393"/>
        <end position="417"/>
    </location>
</feature>
<keyword evidence="4 8" id="KW-0812">Transmembrane</keyword>
<evidence type="ECO:0000256" key="5">
    <source>
        <dbReference type="ARBA" id="ARBA00022989"/>
    </source>
</evidence>
<dbReference type="RefSeq" id="WP_173284624.1">
    <property type="nucleotide sequence ID" value="NZ_CP054020.1"/>
</dbReference>
<dbReference type="GO" id="GO:0051117">
    <property type="term" value="F:ATPase binding"/>
    <property type="evidence" value="ECO:0007669"/>
    <property type="project" value="TreeGrafter"/>
</dbReference>
<proteinExistence type="inferred from homology"/>
<dbReference type="KEGG" id="txa:HQN79_04900"/>
<keyword evidence="3" id="KW-0813">Transport</keyword>
<gene>
    <name evidence="9" type="ORF">HQN79_04900</name>
</gene>
<evidence type="ECO:0000256" key="8">
    <source>
        <dbReference type="SAM" id="Phobius"/>
    </source>
</evidence>
<dbReference type="EMBL" id="CP054020">
    <property type="protein sequence ID" value="QKI88954.1"/>
    <property type="molecule type" value="Genomic_DNA"/>
</dbReference>
<dbReference type="AlphaFoldDB" id="A0A7D4NL82"/>
<evidence type="ECO:0000313" key="10">
    <source>
        <dbReference type="Proteomes" id="UP000504724"/>
    </source>
</evidence>
<evidence type="ECO:0000256" key="4">
    <source>
        <dbReference type="ARBA" id="ARBA00022692"/>
    </source>
</evidence>
<sequence length="585" mass="66890">MSIVRLNKVTFMGPLAQRREALEELQELGCMHLLDLNPELQGEIPVFISKEAREAYRYLTSCPSKLRQNHDEKNFDFDQVQILTLDIKKRINDLENEQEFLRKRIKELSPWGEFVLQPYQELEERRFWFYIVPHYKMDEIETREEPWQVVFKDNRFSYVVLIADDEPVKMPVPRTHTGNVPLSELQERLDASEVELEEQFWQRVGLTRWIDLFGKRIDAADDRASLALAEQMTQVDGEVFIVQGWAPVDQYETLTKLAKEKGLAVHQIEADIKDRPPTLMKNAEKLSAGEDMVNFYSTPAYSQWDPSGILFVSFTLFFSMIIADAGYGLIFGLMLLLYWRPLSKGKFSRFKYLFASLVAGTIGYGVMVGSYFGHTPAEESFWHHLHILNMNDHSQMMAVSILLGVSHLILANAMQFWQNRDRESAKANLGWIAVFVGGLIVWQGSNSGFVVMGLGGLTILWFSSPNDNALKRLLGGLMALTNVSQAFSDVLSYLRLFALGLASAQLAITFNELASDVMQSMPGIGVFFAILIYILGHGLNLLLAIMSGVVHGLRLNVIEFFNWGLKDEGYPFQPFIKREVKQWKR</sequence>
<reference evidence="9 10" key="1">
    <citation type="submission" date="2020-05" db="EMBL/GenBank/DDBJ databases">
        <title>Thiomicrorhabdus sediminis sp.nov. and Thiomicrorhabdus xiamenensis sp.nov., novel sulfur-oxidizing bacteria isolated from coastal sediment.</title>
        <authorList>
            <person name="Liu X."/>
        </authorList>
    </citation>
    <scope>NUCLEOTIDE SEQUENCE [LARGE SCALE GENOMIC DNA]</scope>
    <source>
        <strain evidence="9 10">G2</strain>
    </source>
</reference>
<dbReference type="PANTHER" id="PTHR11629">
    <property type="entry name" value="VACUOLAR PROTON ATPASES"/>
    <property type="match status" value="1"/>
</dbReference>
<evidence type="ECO:0000256" key="1">
    <source>
        <dbReference type="ARBA" id="ARBA00004141"/>
    </source>
</evidence>
<feature type="transmembrane region" description="Helical" evidence="8">
    <location>
        <begin position="526"/>
        <end position="550"/>
    </location>
</feature>
<evidence type="ECO:0000256" key="2">
    <source>
        <dbReference type="ARBA" id="ARBA00009904"/>
    </source>
</evidence>
<protein>
    <submittedName>
        <fullName evidence="9">V-type ATP synthase subunit I</fullName>
    </submittedName>
</protein>